<comment type="similarity">
    <text evidence="3">Belongs to the WD repeat PROPPIN family.</text>
</comment>
<feature type="non-terminal residue" evidence="4">
    <location>
        <position position="320"/>
    </location>
</feature>
<reference evidence="5" key="1">
    <citation type="journal article" date="2018" name="Nat. Microbiol.">
        <title>Leveraging single-cell genomics to expand the fungal tree of life.</title>
        <authorList>
            <person name="Ahrendt S.R."/>
            <person name="Quandt C.A."/>
            <person name="Ciobanu D."/>
            <person name="Clum A."/>
            <person name="Salamov A."/>
            <person name="Andreopoulos B."/>
            <person name="Cheng J.F."/>
            <person name="Woyke T."/>
            <person name="Pelin A."/>
            <person name="Henrissat B."/>
            <person name="Reynolds N.K."/>
            <person name="Benny G.L."/>
            <person name="Smith M.E."/>
            <person name="James T.Y."/>
            <person name="Grigoriev I.V."/>
        </authorList>
    </citation>
    <scope>NUCLEOTIDE SEQUENCE [LARGE SCALE GENOMIC DNA]</scope>
</reference>
<dbReference type="AlphaFoldDB" id="A0A4P9Y821"/>
<organism evidence="4 5">
    <name type="scientific">Piptocephalis cylindrospora</name>
    <dbReference type="NCBI Taxonomy" id="1907219"/>
    <lineage>
        <taxon>Eukaryota</taxon>
        <taxon>Fungi</taxon>
        <taxon>Fungi incertae sedis</taxon>
        <taxon>Zoopagomycota</taxon>
        <taxon>Zoopagomycotina</taxon>
        <taxon>Zoopagomycetes</taxon>
        <taxon>Zoopagales</taxon>
        <taxon>Piptocephalidaceae</taxon>
        <taxon>Piptocephalis</taxon>
    </lineage>
</organism>
<dbReference type="PANTHER" id="PTHR11227">
    <property type="entry name" value="WD-REPEAT PROTEIN INTERACTING WITH PHOSPHOINOSIDES WIPI -RELATED"/>
    <property type="match status" value="1"/>
</dbReference>
<dbReference type="GO" id="GO:0005737">
    <property type="term" value="C:cytoplasm"/>
    <property type="evidence" value="ECO:0007669"/>
    <property type="project" value="UniProtKB-ARBA"/>
</dbReference>
<proteinExistence type="inferred from homology"/>
<keyword evidence="2" id="KW-0677">Repeat</keyword>
<evidence type="ECO:0000256" key="1">
    <source>
        <dbReference type="ARBA" id="ARBA00022574"/>
    </source>
</evidence>
<name>A0A4P9Y821_9FUNG</name>
<dbReference type="Proteomes" id="UP000267251">
    <property type="component" value="Unassembled WGS sequence"/>
</dbReference>
<sequence length="320" mass="34895">LCTSFNQDHTLFAAGLQDGFRIYASDPLALKKRKVFPANLGGGGIGLVEMLWRTNYLALVGGGKEPRWPPNKVIIWDDAKGRGIIELEFRSEVKAVRLRRDRIVVALTTRVFIYSLSVPPRRLHTFETGENEHGLLALSSATFPIILAFPARQRGYIQVASWQSNRTFLVSAHTAPISALAISADGSLTASASVKGTLIRVFETSSGRLLHELRRGADRAEIYHIAFSQDASRLCVSSDKGTVHIFNLDGTGPTQGGPGLTGSSSSPAAPPLLFLFPRLLGPCDILPKYFSSEWSFAHCRVLGETRCVCGFGRDNRTIIG</sequence>
<dbReference type="InterPro" id="IPR036322">
    <property type="entry name" value="WD40_repeat_dom_sf"/>
</dbReference>
<feature type="non-terminal residue" evidence="4">
    <location>
        <position position="1"/>
    </location>
</feature>
<keyword evidence="1" id="KW-0853">WD repeat</keyword>
<accession>A0A4P9Y821</accession>
<dbReference type="Gene3D" id="2.130.10.10">
    <property type="entry name" value="YVTN repeat-like/Quinoprotein amine dehydrogenase"/>
    <property type="match status" value="1"/>
</dbReference>
<evidence type="ECO:0000256" key="3">
    <source>
        <dbReference type="ARBA" id="ARBA00025740"/>
    </source>
</evidence>
<keyword evidence="5" id="KW-1185">Reference proteome</keyword>
<dbReference type="SMART" id="SM00320">
    <property type="entry name" value="WD40"/>
    <property type="match status" value="2"/>
</dbReference>
<evidence type="ECO:0000313" key="5">
    <source>
        <dbReference type="Proteomes" id="UP000267251"/>
    </source>
</evidence>
<dbReference type="OrthoDB" id="1667587at2759"/>
<dbReference type="EMBL" id="KZ987741">
    <property type="protein sequence ID" value="RKP15307.1"/>
    <property type="molecule type" value="Genomic_DNA"/>
</dbReference>
<evidence type="ECO:0000313" key="4">
    <source>
        <dbReference type="EMBL" id="RKP15307.1"/>
    </source>
</evidence>
<gene>
    <name evidence="4" type="ORF">BJ684DRAFT_937</name>
</gene>
<dbReference type="InterPro" id="IPR048720">
    <property type="entry name" value="PROPPIN"/>
</dbReference>
<evidence type="ECO:0000256" key="2">
    <source>
        <dbReference type="ARBA" id="ARBA00022737"/>
    </source>
</evidence>
<dbReference type="SUPFAM" id="SSF50978">
    <property type="entry name" value="WD40 repeat-like"/>
    <property type="match status" value="1"/>
</dbReference>
<protein>
    <submittedName>
        <fullName evidence="4">WD40-repeat-containing domain protein</fullName>
    </submittedName>
</protein>
<dbReference type="InterPro" id="IPR015943">
    <property type="entry name" value="WD40/YVTN_repeat-like_dom_sf"/>
</dbReference>
<dbReference type="Pfam" id="PF21032">
    <property type="entry name" value="PROPPIN"/>
    <property type="match status" value="1"/>
</dbReference>
<dbReference type="InterPro" id="IPR001680">
    <property type="entry name" value="WD40_rpt"/>
</dbReference>